<comment type="pathway">
    <text evidence="3">Nucleotide-sugar biosynthesis; GDP-alpha-D-mannose biosynthesis; alpha-D-mannose 1-phosphate from D-fructose 6-phosphate: step 2/2.</text>
</comment>
<dbReference type="InterPro" id="IPR016066">
    <property type="entry name" value="A-D-PHexomutase_CS"/>
</dbReference>
<dbReference type="PRINTS" id="PR00509">
    <property type="entry name" value="PGMPMM"/>
</dbReference>
<dbReference type="RefSeq" id="WP_092996884.1">
    <property type="nucleotide sequence ID" value="NZ_FMWD01000006.1"/>
</dbReference>
<dbReference type="SUPFAM" id="SSF53738">
    <property type="entry name" value="Phosphoglucomutase, first 3 domains"/>
    <property type="match status" value="3"/>
</dbReference>
<dbReference type="Pfam" id="PF00408">
    <property type="entry name" value="PGM_PMM_IV"/>
    <property type="match status" value="1"/>
</dbReference>
<reference evidence="15 16" key="1">
    <citation type="submission" date="2016-10" db="EMBL/GenBank/DDBJ databases">
        <authorList>
            <person name="de Groot N.N."/>
        </authorList>
    </citation>
    <scope>NUCLEOTIDE SEQUENCE [LARGE SCALE GENOMIC DNA]</scope>
    <source>
        <strain evidence="15 16">HLD2</strain>
    </source>
</reference>
<gene>
    <name evidence="15" type="ORF">SAMN03097708_02240</name>
</gene>
<dbReference type="EC" id="5.4.2.8" evidence="5"/>
<feature type="domain" description="Alpha-D-phosphohexomutase alpha/beta/alpha" evidence="14">
    <location>
        <begin position="256"/>
        <end position="364"/>
    </location>
</feature>
<dbReference type="SUPFAM" id="SSF55957">
    <property type="entry name" value="Phosphoglucomutase, C-terminal domain"/>
    <property type="match status" value="1"/>
</dbReference>
<evidence type="ECO:0000313" key="16">
    <source>
        <dbReference type="Proteomes" id="UP000199648"/>
    </source>
</evidence>
<sequence length="460" mass="49791">MTLELPETIFRTYDVRGVVGEGFDVPQVEAIGRALGSEARERGATRIALGRDGRLSGPRLMDAMAAGLQATGLEVLDLGCVPTPVLYFAAHTRTDGNGVMVTGSHNPPDYNGLKMMVGGETLSGDAITGLRRRFRENRLTSGRGGRRDVAVSEEYLQRIVSDISLRRRLKVVVDCGNGAAGVLAPELLRRLGCEVVELFCEVDGRFPNHHPDPSQPENLADLARTVARSGAHVGFAFDGDGDRLGVVTPEGKPVWPDRLMILFARDVLSRRPGAKIIYDVKCSGRLGDAVRAAGGTPEMWLTGHSLLKARLKATAAPLAGEMSGHFFFAERWYGFDDALYAAARLAEILTADIRSPSEVFAALPDAINTPELRVEMAEGEPQCFMEALSARTGMFAGAQLTTIDGVRADFADGWGLVRCSNTTPSLVLRFEADDASGLHRIQARFRQVMQDVQPGIELPF</sequence>
<evidence type="ECO:0000313" key="15">
    <source>
        <dbReference type="EMBL" id="SCZ61981.1"/>
    </source>
</evidence>
<organism evidence="15 16">
    <name type="scientific">Thiohalomonas denitrificans</name>
    <dbReference type="NCBI Taxonomy" id="415747"/>
    <lineage>
        <taxon>Bacteria</taxon>
        <taxon>Pseudomonadati</taxon>
        <taxon>Pseudomonadota</taxon>
        <taxon>Gammaproteobacteria</taxon>
        <taxon>Thiohalomonadales</taxon>
        <taxon>Thiohalomonadaceae</taxon>
        <taxon>Thiohalomonas</taxon>
    </lineage>
</organism>
<comment type="similarity">
    <text evidence="4 10">Belongs to the phosphohexose mutase family.</text>
</comment>
<dbReference type="Gene3D" id="3.30.310.50">
    <property type="entry name" value="Alpha-D-phosphohexomutase, C-terminal domain"/>
    <property type="match status" value="1"/>
</dbReference>
<evidence type="ECO:0000256" key="2">
    <source>
        <dbReference type="ARBA" id="ARBA00001946"/>
    </source>
</evidence>
<dbReference type="InterPro" id="IPR005844">
    <property type="entry name" value="A-D-PHexomutase_a/b/a-I"/>
</dbReference>
<evidence type="ECO:0000256" key="8">
    <source>
        <dbReference type="ARBA" id="ARBA00022842"/>
    </source>
</evidence>
<protein>
    <recommendedName>
        <fullName evidence="5">phosphomannomutase</fullName>
        <ecNumber evidence="5">5.4.2.8</ecNumber>
    </recommendedName>
</protein>
<dbReference type="AlphaFoldDB" id="A0A1G5QKX6"/>
<evidence type="ECO:0000256" key="6">
    <source>
        <dbReference type="ARBA" id="ARBA00022553"/>
    </source>
</evidence>
<dbReference type="GO" id="GO:0004615">
    <property type="term" value="F:phosphomannomutase activity"/>
    <property type="evidence" value="ECO:0007669"/>
    <property type="project" value="UniProtKB-EC"/>
</dbReference>
<keyword evidence="8 10" id="KW-0460">Magnesium</keyword>
<proteinExistence type="inferred from homology"/>
<dbReference type="PROSITE" id="PS00710">
    <property type="entry name" value="PGM_PMM"/>
    <property type="match status" value="1"/>
</dbReference>
<dbReference type="InterPro" id="IPR016055">
    <property type="entry name" value="A-D-PHexomutase_a/b/a-I/II/III"/>
</dbReference>
<evidence type="ECO:0000259" key="11">
    <source>
        <dbReference type="Pfam" id="PF00408"/>
    </source>
</evidence>
<evidence type="ECO:0000256" key="5">
    <source>
        <dbReference type="ARBA" id="ARBA00012730"/>
    </source>
</evidence>
<evidence type="ECO:0000259" key="12">
    <source>
        <dbReference type="Pfam" id="PF02878"/>
    </source>
</evidence>
<dbReference type="Proteomes" id="UP000199648">
    <property type="component" value="Unassembled WGS sequence"/>
</dbReference>
<name>A0A1G5QKX6_9GAMM</name>
<dbReference type="STRING" id="415747.SAMN03097708_02240"/>
<comment type="catalytic activity">
    <reaction evidence="1">
        <text>alpha-D-mannose 1-phosphate = D-mannose 6-phosphate</text>
        <dbReference type="Rhea" id="RHEA:11140"/>
        <dbReference type="ChEBI" id="CHEBI:58409"/>
        <dbReference type="ChEBI" id="CHEBI:58735"/>
        <dbReference type="EC" id="5.4.2.8"/>
    </reaction>
</comment>
<evidence type="ECO:0000256" key="3">
    <source>
        <dbReference type="ARBA" id="ARBA00004699"/>
    </source>
</evidence>
<evidence type="ECO:0000259" key="13">
    <source>
        <dbReference type="Pfam" id="PF02879"/>
    </source>
</evidence>
<keyword evidence="16" id="KW-1185">Reference proteome</keyword>
<dbReference type="EMBL" id="FMWD01000006">
    <property type="protein sequence ID" value="SCZ61981.1"/>
    <property type="molecule type" value="Genomic_DNA"/>
</dbReference>
<keyword evidence="9" id="KW-0413">Isomerase</keyword>
<feature type="domain" description="Alpha-D-phosphohexomutase C-terminal" evidence="11">
    <location>
        <begin position="371"/>
        <end position="447"/>
    </location>
</feature>
<evidence type="ECO:0000256" key="4">
    <source>
        <dbReference type="ARBA" id="ARBA00010231"/>
    </source>
</evidence>
<evidence type="ECO:0000259" key="14">
    <source>
        <dbReference type="Pfam" id="PF02880"/>
    </source>
</evidence>
<dbReference type="CDD" id="cd03089">
    <property type="entry name" value="PMM_PGM"/>
    <property type="match status" value="1"/>
</dbReference>
<dbReference type="PANTHER" id="PTHR43771">
    <property type="entry name" value="PHOSPHOMANNOMUTASE"/>
    <property type="match status" value="1"/>
</dbReference>
<dbReference type="Pfam" id="PF02879">
    <property type="entry name" value="PGM_PMM_II"/>
    <property type="match status" value="1"/>
</dbReference>
<feature type="domain" description="Alpha-D-phosphohexomutase alpha/beta/alpha" evidence="13">
    <location>
        <begin position="154"/>
        <end position="251"/>
    </location>
</feature>
<dbReference type="GO" id="GO:0005975">
    <property type="term" value="P:carbohydrate metabolic process"/>
    <property type="evidence" value="ECO:0007669"/>
    <property type="project" value="InterPro"/>
</dbReference>
<keyword evidence="7 10" id="KW-0479">Metal-binding</keyword>
<dbReference type="Pfam" id="PF02880">
    <property type="entry name" value="PGM_PMM_III"/>
    <property type="match status" value="1"/>
</dbReference>
<dbReference type="Pfam" id="PF02878">
    <property type="entry name" value="PGM_PMM_I"/>
    <property type="match status" value="1"/>
</dbReference>
<dbReference type="InterPro" id="IPR005845">
    <property type="entry name" value="A-D-PHexomutase_a/b/a-II"/>
</dbReference>
<dbReference type="Gene3D" id="3.40.120.10">
    <property type="entry name" value="Alpha-D-Glucose-1,6-Bisphosphate, subunit A, domain 3"/>
    <property type="match status" value="3"/>
</dbReference>
<dbReference type="GO" id="GO:0000287">
    <property type="term" value="F:magnesium ion binding"/>
    <property type="evidence" value="ECO:0007669"/>
    <property type="project" value="InterPro"/>
</dbReference>
<dbReference type="InterPro" id="IPR036900">
    <property type="entry name" value="A-D-PHexomutase_C_sf"/>
</dbReference>
<accession>A0A1G5QKX6</accession>
<feature type="domain" description="Alpha-D-phosphohexomutase alpha/beta/alpha" evidence="12">
    <location>
        <begin position="9"/>
        <end position="137"/>
    </location>
</feature>
<dbReference type="OrthoDB" id="9803322at2"/>
<dbReference type="InterPro" id="IPR005843">
    <property type="entry name" value="A-D-PHexomutase_C"/>
</dbReference>
<evidence type="ECO:0000256" key="10">
    <source>
        <dbReference type="RuleBase" id="RU004326"/>
    </source>
</evidence>
<evidence type="ECO:0000256" key="1">
    <source>
        <dbReference type="ARBA" id="ARBA00000586"/>
    </source>
</evidence>
<dbReference type="InterPro" id="IPR005846">
    <property type="entry name" value="A-D-PHexomutase_a/b/a-III"/>
</dbReference>
<dbReference type="PANTHER" id="PTHR43771:SF2">
    <property type="entry name" value="PHOSPHOMANNOMUTASE_PHOSPHOGLUCOMUTASE"/>
    <property type="match status" value="1"/>
</dbReference>
<comment type="cofactor">
    <cofactor evidence="2">
        <name>Mg(2+)</name>
        <dbReference type="ChEBI" id="CHEBI:18420"/>
    </cofactor>
</comment>
<evidence type="ECO:0000256" key="7">
    <source>
        <dbReference type="ARBA" id="ARBA00022723"/>
    </source>
</evidence>
<keyword evidence="6" id="KW-0597">Phosphoprotein</keyword>
<evidence type="ECO:0000256" key="9">
    <source>
        <dbReference type="ARBA" id="ARBA00023235"/>
    </source>
</evidence>
<dbReference type="InterPro" id="IPR005841">
    <property type="entry name" value="Alpha-D-phosphohexomutase_SF"/>
</dbReference>